<organism evidence="2 4">
    <name type="scientific">Flagellimonas pelagia</name>
    <dbReference type="NCBI Taxonomy" id="2306998"/>
    <lineage>
        <taxon>Bacteria</taxon>
        <taxon>Pseudomonadati</taxon>
        <taxon>Bacteroidota</taxon>
        <taxon>Flavobacteriia</taxon>
        <taxon>Flavobacteriales</taxon>
        <taxon>Flavobacteriaceae</taxon>
        <taxon>Flagellimonas</taxon>
    </lineage>
</organism>
<dbReference type="EMBL" id="VNWK01000015">
    <property type="protein sequence ID" value="TXJ98003.1"/>
    <property type="molecule type" value="Genomic_DNA"/>
</dbReference>
<name>A0A3A1NIW0_9FLAO</name>
<dbReference type="OrthoDB" id="4212451at2"/>
<gene>
    <name evidence="2" type="ORF">D2V05_06040</name>
    <name evidence="3" type="ORF">FQ017_06000</name>
</gene>
<evidence type="ECO:0000313" key="4">
    <source>
        <dbReference type="Proteomes" id="UP000266691"/>
    </source>
</evidence>
<proteinExistence type="predicted"/>
<evidence type="ECO:0000259" key="1">
    <source>
        <dbReference type="Pfam" id="PF06054"/>
    </source>
</evidence>
<keyword evidence="5" id="KW-1185">Reference proteome</keyword>
<accession>A0A3A1NIW0</accession>
<dbReference type="RefSeq" id="WP_119646712.1">
    <property type="nucleotide sequence ID" value="NZ_QXFI01000015.1"/>
</dbReference>
<reference evidence="2 4" key="1">
    <citation type="submission" date="2018-08" db="EMBL/GenBank/DDBJ databases">
        <title>Proposal of Muricauda 72 sp.nov. and Muricauda NH166 sp.nov., isolated from seawater.</title>
        <authorList>
            <person name="Cheng H."/>
            <person name="Wu Y.-H."/>
            <person name="Guo L.-L."/>
            <person name="Xu X.-W."/>
        </authorList>
    </citation>
    <scope>NUCLEOTIDE SEQUENCE [LARGE SCALE GENOMIC DNA]</scope>
    <source>
        <strain evidence="2 4">72</strain>
    </source>
</reference>
<evidence type="ECO:0000313" key="2">
    <source>
        <dbReference type="EMBL" id="RIV45661.1"/>
    </source>
</evidence>
<evidence type="ECO:0000313" key="3">
    <source>
        <dbReference type="EMBL" id="TXJ98003.1"/>
    </source>
</evidence>
<comment type="caution">
    <text evidence="2">The sequence shown here is derived from an EMBL/GenBank/DDBJ whole genome shotgun (WGS) entry which is preliminary data.</text>
</comment>
<dbReference type="Proteomes" id="UP000321621">
    <property type="component" value="Unassembled WGS sequence"/>
</dbReference>
<reference evidence="3 5" key="2">
    <citation type="submission" date="2019-07" db="EMBL/GenBank/DDBJ databases">
        <title>Draft genome of two Muricauda strains isolated from deep sea.</title>
        <authorList>
            <person name="Sun C."/>
        </authorList>
    </citation>
    <scope>NUCLEOTIDE SEQUENCE [LARGE SCALE GENOMIC DNA]</scope>
    <source>
        <strain evidence="3 5">72</strain>
    </source>
</reference>
<dbReference type="Pfam" id="PF06054">
    <property type="entry name" value="CoiA_nuc"/>
    <property type="match status" value="1"/>
</dbReference>
<dbReference type="Proteomes" id="UP000266691">
    <property type="component" value="Unassembled WGS sequence"/>
</dbReference>
<dbReference type="InterPro" id="IPR010330">
    <property type="entry name" value="CoiA_nuc"/>
</dbReference>
<sequence>MRYALNDKKEKIEVSFSGELAVCEICKANVKGRKGEQRIKHWYHYKNKRTDCDDWHEPISEWHLTWQNLFPVKNREVTLVKNGISHRADILLDNGLVIEVQNSPLKLMEVEKRERFYGRNNLIWILNGDTLAKNSMLKKELFTYRYMLTISIPKSFVYVEDYDFRALMEEVSKSNEIAYLKSEENLYELINENTMTFKFLDNQIENFYLFEVQYRYYIACVYETRYGQTGLEKFRNQIAIEYGSIRETIMEIKLIKKYWKKFVDTMEFPVFIDNLQGMEENELYYYSENRTISKEKFMDHYLKYT</sequence>
<protein>
    <recommendedName>
        <fullName evidence="1">Competence protein CoiA nuclease-like domain-containing protein</fullName>
    </recommendedName>
</protein>
<dbReference type="EMBL" id="QXFI01000015">
    <property type="protein sequence ID" value="RIV45661.1"/>
    <property type="molecule type" value="Genomic_DNA"/>
</dbReference>
<dbReference type="AlphaFoldDB" id="A0A3A1NIW0"/>
<evidence type="ECO:0000313" key="5">
    <source>
        <dbReference type="Proteomes" id="UP000321621"/>
    </source>
</evidence>
<feature type="domain" description="Competence protein CoiA nuclease-like" evidence="1">
    <location>
        <begin position="83"/>
        <end position="161"/>
    </location>
</feature>